<evidence type="ECO:0000256" key="4">
    <source>
        <dbReference type="ARBA" id="ARBA00022982"/>
    </source>
</evidence>
<evidence type="ECO:0000313" key="8">
    <source>
        <dbReference type="EMBL" id="SDM34971.1"/>
    </source>
</evidence>
<dbReference type="STRING" id="392333.SAMN05660860_02376"/>
<proteinExistence type="predicted"/>
<dbReference type="Proteomes" id="UP000182146">
    <property type="component" value="Unassembled WGS sequence"/>
</dbReference>
<dbReference type="Gene3D" id="1.10.760.10">
    <property type="entry name" value="Cytochrome c-like domain"/>
    <property type="match status" value="1"/>
</dbReference>
<dbReference type="EMBL" id="FNGU01000005">
    <property type="protein sequence ID" value="SDM34971.1"/>
    <property type="molecule type" value="Genomic_DNA"/>
</dbReference>
<dbReference type="GO" id="GO:0005506">
    <property type="term" value="F:iron ion binding"/>
    <property type="evidence" value="ECO:0007669"/>
    <property type="project" value="InterPro"/>
</dbReference>
<evidence type="ECO:0000313" key="9">
    <source>
        <dbReference type="Proteomes" id="UP000182146"/>
    </source>
</evidence>
<dbReference type="PANTHER" id="PTHR33751">
    <property type="entry name" value="CBB3-TYPE CYTOCHROME C OXIDASE SUBUNIT FIXP"/>
    <property type="match status" value="1"/>
</dbReference>
<dbReference type="SUPFAM" id="SSF46626">
    <property type="entry name" value="Cytochrome c"/>
    <property type="match status" value="1"/>
</dbReference>
<dbReference type="PROSITE" id="PS51257">
    <property type="entry name" value="PROKAR_LIPOPROTEIN"/>
    <property type="match status" value="1"/>
</dbReference>
<organism evidence="8 9">
    <name type="scientific">Geoalkalibacter ferrihydriticus</name>
    <dbReference type="NCBI Taxonomy" id="392333"/>
    <lineage>
        <taxon>Bacteria</taxon>
        <taxon>Pseudomonadati</taxon>
        <taxon>Thermodesulfobacteriota</taxon>
        <taxon>Desulfuromonadia</taxon>
        <taxon>Desulfuromonadales</taxon>
        <taxon>Geoalkalibacteraceae</taxon>
        <taxon>Geoalkalibacter</taxon>
    </lineage>
</organism>
<evidence type="ECO:0000256" key="1">
    <source>
        <dbReference type="ARBA" id="ARBA00022448"/>
    </source>
</evidence>
<dbReference type="AlphaFoldDB" id="A0A1G9SHT8"/>
<evidence type="ECO:0000256" key="3">
    <source>
        <dbReference type="ARBA" id="ARBA00022723"/>
    </source>
</evidence>
<keyword evidence="2 6" id="KW-0349">Heme</keyword>
<name>A0A1G9SHT8_9BACT</name>
<dbReference type="Pfam" id="PF13442">
    <property type="entry name" value="Cytochrome_CBB3"/>
    <property type="match status" value="1"/>
</dbReference>
<dbReference type="GO" id="GO:0009055">
    <property type="term" value="F:electron transfer activity"/>
    <property type="evidence" value="ECO:0007669"/>
    <property type="project" value="InterPro"/>
</dbReference>
<evidence type="ECO:0000256" key="5">
    <source>
        <dbReference type="ARBA" id="ARBA00023004"/>
    </source>
</evidence>
<dbReference type="GO" id="GO:0020037">
    <property type="term" value="F:heme binding"/>
    <property type="evidence" value="ECO:0007669"/>
    <property type="project" value="InterPro"/>
</dbReference>
<evidence type="ECO:0000256" key="6">
    <source>
        <dbReference type="PROSITE-ProRule" id="PRU00433"/>
    </source>
</evidence>
<dbReference type="InterPro" id="IPR009056">
    <property type="entry name" value="Cyt_c-like_dom"/>
</dbReference>
<dbReference type="InterPro" id="IPR008168">
    <property type="entry name" value="Cyt_C_IC"/>
</dbReference>
<dbReference type="PANTHER" id="PTHR33751:SF1">
    <property type="entry name" value="CBB3-TYPE CYTOCHROME C OXIDASE SUBUNIT FIXP"/>
    <property type="match status" value="1"/>
</dbReference>
<sequence>MWKIFRFRSLLKTGSLLSLVLGVLLVLGGCQERPELTERVPTQNRQAEVVGEVDATQDADLLKIGEEVFNRMCAVCHGTRGSGRGTRPGPSLQRADFDYGRTPEAVKMSIRDGRPGGMPFFHHALSDEELEAVTLYVLSLGQ</sequence>
<keyword evidence="3 6" id="KW-0479">Metal-binding</keyword>
<dbReference type="PROSITE" id="PS51007">
    <property type="entry name" value="CYTC"/>
    <property type="match status" value="1"/>
</dbReference>
<dbReference type="InterPro" id="IPR036909">
    <property type="entry name" value="Cyt_c-like_dom_sf"/>
</dbReference>
<protein>
    <submittedName>
        <fullName evidence="8">Cytochrome c oxidase, cbb3-type, subunit III</fullName>
    </submittedName>
</protein>
<keyword evidence="5 6" id="KW-0408">Iron</keyword>
<dbReference type="InterPro" id="IPR050597">
    <property type="entry name" value="Cytochrome_c_Oxidase_Subunit"/>
</dbReference>
<gene>
    <name evidence="8" type="ORF">SAMN05660860_02376</name>
</gene>
<evidence type="ECO:0000259" key="7">
    <source>
        <dbReference type="PROSITE" id="PS51007"/>
    </source>
</evidence>
<keyword evidence="1" id="KW-0813">Transport</keyword>
<accession>A0A1G9SHT8</accession>
<reference evidence="8 9" key="1">
    <citation type="submission" date="2016-10" db="EMBL/GenBank/DDBJ databases">
        <authorList>
            <person name="de Groot N.N."/>
        </authorList>
    </citation>
    <scope>NUCLEOTIDE SEQUENCE [LARGE SCALE GENOMIC DNA]</scope>
    <source>
        <strain evidence="8 9">DSM 17813</strain>
    </source>
</reference>
<evidence type="ECO:0000256" key="2">
    <source>
        <dbReference type="ARBA" id="ARBA00022617"/>
    </source>
</evidence>
<keyword evidence="4" id="KW-0249">Electron transport</keyword>
<dbReference type="PRINTS" id="PR00605">
    <property type="entry name" value="CYTCHROMECIC"/>
</dbReference>
<feature type="domain" description="Cytochrome c" evidence="7">
    <location>
        <begin position="60"/>
        <end position="141"/>
    </location>
</feature>